<feature type="region of interest" description="Disordered" evidence="1">
    <location>
        <begin position="239"/>
        <end position="287"/>
    </location>
</feature>
<dbReference type="Gene3D" id="2.60.120.650">
    <property type="entry name" value="Cupin"/>
    <property type="match status" value="1"/>
</dbReference>
<feature type="domain" description="JmjC" evidence="2">
    <location>
        <begin position="456"/>
        <end position="610"/>
    </location>
</feature>
<dbReference type="InterPro" id="IPR003347">
    <property type="entry name" value="JmjC_dom"/>
</dbReference>
<evidence type="ECO:0000313" key="5">
    <source>
        <dbReference type="Proteomes" id="UP000789595"/>
    </source>
</evidence>
<reference evidence="4" key="2">
    <citation type="submission" date="2021-11" db="EMBL/GenBank/DDBJ databases">
        <authorList>
            <consortium name="Genoscope - CEA"/>
            <person name="William W."/>
        </authorList>
    </citation>
    <scope>NUCLEOTIDE SEQUENCE</scope>
</reference>
<reference evidence="3" key="1">
    <citation type="submission" date="2021-01" db="EMBL/GenBank/DDBJ databases">
        <authorList>
            <person name="Corre E."/>
            <person name="Pelletier E."/>
            <person name="Niang G."/>
            <person name="Scheremetjew M."/>
            <person name="Finn R."/>
            <person name="Kale V."/>
            <person name="Holt S."/>
            <person name="Cochrane G."/>
            <person name="Meng A."/>
            <person name="Brown T."/>
            <person name="Cohen L."/>
        </authorList>
    </citation>
    <scope>NUCLEOTIDE SEQUENCE</scope>
    <source>
        <strain evidence="3">CCMP1756</strain>
    </source>
</reference>
<dbReference type="AlphaFoldDB" id="A0A7S4A5Y8"/>
<dbReference type="EMBL" id="CAKKNE010000001">
    <property type="protein sequence ID" value="CAH0364894.1"/>
    <property type="molecule type" value="Genomic_DNA"/>
</dbReference>
<dbReference type="Proteomes" id="UP000789595">
    <property type="component" value="Unassembled WGS sequence"/>
</dbReference>
<dbReference type="EMBL" id="HBIW01023268">
    <property type="protein sequence ID" value="CAE0704622.1"/>
    <property type="molecule type" value="Transcribed_RNA"/>
</dbReference>
<protein>
    <recommendedName>
        <fullName evidence="2">JmjC domain-containing protein</fullName>
    </recommendedName>
</protein>
<accession>A0A7S4A5Y8</accession>
<gene>
    <name evidence="3" type="ORF">PCAL00307_LOCUS20070</name>
    <name evidence="4" type="ORF">PECAL_1P12830</name>
</gene>
<evidence type="ECO:0000313" key="4">
    <source>
        <dbReference type="EMBL" id="CAH0364894.1"/>
    </source>
</evidence>
<evidence type="ECO:0000313" key="3">
    <source>
        <dbReference type="EMBL" id="CAE0704622.1"/>
    </source>
</evidence>
<dbReference type="OrthoDB" id="205688at2759"/>
<dbReference type="SUPFAM" id="SSF49899">
    <property type="entry name" value="Concanavalin A-like lectins/glucanases"/>
    <property type="match status" value="1"/>
</dbReference>
<sequence>MAETTPSFLVELPKHVPGWDSRARSSREGRAVAISGPRKQRGATLRGCELSAEEGCLFEGEKDALVFYPPLELAATATIAVELKPRTLTKDERWLVATFGKGVKGESAHICILQTEGQQLLGLWDGDQEQWHPCEPECDIAPNNDRFVRIVAQIEQSQTSYYVDGVLVGCAAHAVHAPILGAGNVPLCDRPKASSRKQVVGWMRRLEVYSGLVYPQHCFPSTYQKPKPALLAPCAPSQYETGAPVQQPPPRAKIRRVTDDEGPKKKKPKKKASIEPPPPPRSLDPAQRVCASRVLAVHGEEEAFLEAVRAAPRGRHLWLGYDPKPPVDAKSLDAFLRARPHRTVFKFRGEDAPSFGLGALGAELEHAARRDGGAAAMQILRDKSQMSTLFAPTGAGDTDWNHSKTSIEVSFDGFIRSADKADQCRSRRDVKGLDREVEKGSNAQKVTEWKPAFLRRQGTSPESTGLLPPWFESRSWLTKLKRSDAEVFRPKFALMQAGACTEHHRDNYGTLTWIKVLGGSQLLATWNMADGDSTPELSDNQEEHDEDFPWSTFAQLPSARLVFLDVGDVFFMRPGVYHRVFTLSAKVQLFGEFVGAATFVESLKSAKADRERPHCLKACDSRITMTSLFLAGLAAELGEVDEGPLQQALALGGLEALRAIRTLPDKYLDRCSRCLGFDADAACQQLLACPGL</sequence>
<keyword evidence="5" id="KW-1185">Reference proteome</keyword>
<proteinExistence type="predicted"/>
<dbReference type="InterPro" id="IPR013320">
    <property type="entry name" value="ConA-like_dom_sf"/>
</dbReference>
<dbReference type="PROSITE" id="PS51184">
    <property type="entry name" value="JMJC"/>
    <property type="match status" value="1"/>
</dbReference>
<evidence type="ECO:0000256" key="1">
    <source>
        <dbReference type="SAM" id="MobiDB-lite"/>
    </source>
</evidence>
<name>A0A7S4A5Y8_9STRA</name>
<evidence type="ECO:0000259" key="2">
    <source>
        <dbReference type="PROSITE" id="PS51184"/>
    </source>
</evidence>
<organism evidence="3">
    <name type="scientific">Pelagomonas calceolata</name>
    <dbReference type="NCBI Taxonomy" id="35677"/>
    <lineage>
        <taxon>Eukaryota</taxon>
        <taxon>Sar</taxon>
        <taxon>Stramenopiles</taxon>
        <taxon>Ochrophyta</taxon>
        <taxon>Pelagophyceae</taxon>
        <taxon>Pelagomonadales</taxon>
        <taxon>Pelagomonadaceae</taxon>
        <taxon>Pelagomonas</taxon>
    </lineage>
</organism>